<gene>
    <name evidence="1" type="ORF">UFOVP357_38</name>
</gene>
<organism evidence="1">
    <name type="scientific">uncultured Caudovirales phage</name>
    <dbReference type="NCBI Taxonomy" id="2100421"/>
    <lineage>
        <taxon>Viruses</taxon>
        <taxon>Duplodnaviria</taxon>
        <taxon>Heunggongvirae</taxon>
        <taxon>Uroviricota</taxon>
        <taxon>Caudoviricetes</taxon>
        <taxon>Peduoviridae</taxon>
        <taxon>Maltschvirus</taxon>
        <taxon>Maltschvirus maltsch</taxon>
    </lineage>
</organism>
<proteinExistence type="predicted"/>
<evidence type="ECO:0000313" key="1">
    <source>
        <dbReference type="EMBL" id="CAB5220851.1"/>
    </source>
</evidence>
<reference evidence="1" key="1">
    <citation type="submission" date="2020-05" db="EMBL/GenBank/DDBJ databases">
        <authorList>
            <person name="Chiriac C."/>
            <person name="Salcher M."/>
            <person name="Ghai R."/>
            <person name="Kavagutti S V."/>
        </authorList>
    </citation>
    <scope>NUCLEOTIDE SEQUENCE</scope>
</reference>
<sequence>MDDTLPEVQEAVQHVGSTGENNKEETLGAMSTLSGMALTPVDYIVNQLDSDPNYIKYLLVVRPYVISALTYPPHPYDEEARLEMHSSAIGNPLHCDIIELNTWLGTLSTEDKRLLFSWAEKQGAKPAFGAARIRRVESLVNDWKKRR</sequence>
<dbReference type="EMBL" id="LR798289">
    <property type="protein sequence ID" value="CAB5220851.1"/>
    <property type="molecule type" value="Genomic_DNA"/>
</dbReference>
<protein>
    <submittedName>
        <fullName evidence="1">Uncharacterized protein</fullName>
    </submittedName>
</protein>
<accession>A0A6J7WSA8</accession>
<name>A0A6J7WSA8_9CAUD</name>